<gene>
    <name evidence="1" type="ORF">DFH07DRAFT_728883</name>
</gene>
<evidence type="ECO:0000313" key="1">
    <source>
        <dbReference type="EMBL" id="KAJ7782063.1"/>
    </source>
</evidence>
<organism evidence="1 2">
    <name type="scientific">Mycena maculata</name>
    <dbReference type="NCBI Taxonomy" id="230809"/>
    <lineage>
        <taxon>Eukaryota</taxon>
        <taxon>Fungi</taxon>
        <taxon>Dikarya</taxon>
        <taxon>Basidiomycota</taxon>
        <taxon>Agaricomycotina</taxon>
        <taxon>Agaricomycetes</taxon>
        <taxon>Agaricomycetidae</taxon>
        <taxon>Agaricales</taxon>
        <taxon>Marasmiineae</taxon>
        <taxon>Mycenaceae</taxon>
        <taxon>Mycena</taxon>
    </lineage>
</organism>
<dbReference type="Proteomes" id="UP001215280">
    <property type="component" value="Unassembled WGS sequence"/>
</dbReference>
<evidence type="ECO:0000313" key="2">
    <source>
        <dbReference type="Proteomes" id="UP001215280"/>
    </source>
</evidence>
<proteinExistence type="predicted"/>
<name>A0AAD7P039_9AGAR</name>
<keyword evidence="2" id="KW-1185">Reference proteome</keyword>
<reference evidence="1" key="1">
    <citation type="submission" date="2023-03" db="EMBL/GenBank/DDBJ databases">
        <title>Massive genome expansion in bonnet fungi (Mycena s.s.) driven by repeated elements and novel gene families across ecological guilds.</title>
        <authorList>
            <consortium name="Lawrence Berkeley National Laboratory"/>
            <person name="Harder C.B."/>
            <person name="Miyauchi S."/>
            <person name="Viragh M."/>
            <person name="Kuo A."/>
            <person name="Thoen E."/>
            <person name="Andreopoulos B."/>
            <person name="Lu D."/>
            <person name="Skrede I."/>
            <person name="Drula E."/>
            <person name="Henrissat B."/>
            <person name="Morin E."/>
            <person name="Kohler A."/>
            <person name="Barry K."/>
            <person name="LaButti K."/>
            <person name="Morin E."/>
            <person name="Salamov A."/>
            <person name="Lipzen A."/>
            <person name="Mereny Z."/>
            <person name="Hegedus B."/>
            <person name="Baldrian P."/>
            <person name="Stursova M."/>
            <person name="Weitz H."/>
            <person name="Taylor A."/>
            <person name="Grigoriev I.V."/>
            <person name="Nagy L.G."/>
            <person name="Martin F."/>
            <person name="Kauserud H."/>
        </authorList>
    </citation>
    <scope>NUCLEOTIDE SEQUENCE</scope>
    <source>
        <strain evidence="1">CBHHK188m</strain>
    </source>
</reference>
<sequence length="313" mass="34748">PLKVRVDIRDLWDSSKSSVNHSVSALNKILGHTITPRVEWPVLWGELKEKFPDNTVFVPTVVRYTIAWYERLCGRLESEAYAEWTDQLLSAVTEGNGKALSLHLEVRAPSGKFWSAQLATFHLCVPNTEPVSQSKLDSSFDKDFENLFNAEAGGKEDDWADIASETRVATTSSGIEVPAVARLPVLGALARPQELFSSNGPYILIVEERGAMLVIQCSHEPSLELLSAYLKKWAKTNPNDSLRRPILQVELLESEYCFGMMDTLTVERSMARNNSGPPINPTLILAFIEGVLGYKLTNTTGGCRTYTSTTLLK</sequence>
<feature type="non-terminal residue" evidence="1">
    <location>
        <position position="313"/>
    </location>
</feature>
<accession>A0AAD7P039</accession>
<dbReference type="EMBL" id="JARJLG010000004">
    <property type="protein sequence ID" value="KAJ7782063.1"/>
    <property type="molecule type" value="Genomic_DNA"/>
</dbReference>
<comment type="caution">
    <text evidence="1">The sequence shown here is derived from an EMBL/GenBank/DDBJ whole genome shotgun (WGS) entry which is preliminary data.</text>
</comment>
<dbReference type="AlphaFoldDB" id="A0AAD7P039"/>
<protein>
    <submittedName>
        <fullName evidence="1">Uncharacterized protein</fullName>
    </submittedName>
</protein>